<reference evidence="6 8" key="2">
    <citation type="submission" date="2016-10" db="EMBL/GenBank/DDBJ databases">
        <authorList>
            <person name="de Groot N.N."/>
        </authorList>
    </citation>
    <scope>NUCLEOTIDE SEQUENCE [LARGE SCALE GENOMIC DNA]</scope>
    <source>
        <strain evidence="6 8">CGMCC 1.10210</strain>
    </source>
</reference>
<keyword evidence="2" id="KW-0233">DNA recombination</keyword>
<dbReference type="OrthoDB" id="9780854at2"/>
<dbReference type="InterPro" id="IPR016194">
    <property type="entry name" value="SPOC-like_C_dom_sf"/>
</dbReference>
<evidence type="ECO:0000256" key="1">
    <source>
        <dbReference type="ARBA" id="ARBA00023125"/>
    </source>
</evidence>
<keyword evidence="1 2" id="KW-0238">DNA-binding</keyword>
<dbReference type="AlphaFoldDB" id="A0A0F5PS38"/>
<dbReference type="GO" id="GO:0006310">
    <property type="term" value="P:DNA recombination"/>
    <property type="evidence" value="ECO:0007669"/>
    <property type="project" value="UniProtKB-KW"/>
</dbReference>
<dbReference type="CDD" id="cd00789">
    <property type="entry name" value="KU_like"/>
    <property type="match status" value="1"/>
</dbReference>
<evidence type="ECO:0000256" key="3">
    <source>
        <dbReference type="SAM" id="MobiDB-lite"/>
    </source>
</evidence>
<comment type="function">
    <text evidence="2">With LigD forms a non-homologous end joining (NHEJ) DNA repair enzyme, which repairs dsDNA breaks with reduced fidelity. Binds linear dsDNA with 5'- and 3'- overhangs but not closed circular dsDNA nor ssDNA. Recruits and stimulates the ligase activity of LigD.</text>
</comment>
<sequence length="273" mass="31045">MAVRPYWRGYLKLSLVTCAVTLSPATTQGEKLRFHTLNRKTGYRIHTQYVDAVSGKAVDDDDQTKAYAKGEDDYVILEEEDLDAVQLESARTIDIDEFVESDTIEWVYYDSPYFVVPADEVGEEAFTVIREAMAEADVVGISRLVMGGRERAVMLQPWDNGIILWTLRFGDEVRDENEYWKSVKADKPDAKMLSMVEEIIADRTTTWSETMVKDPVQDRLLEIIKSKQSTKRKTKPQKADQAVGEPQSNVIDLMAALKKSLEGKPEAKKTPRR</sequence>
<keyword evidence="7" id="KW-1185">Reference proteome</keyword>
<dbReference type="Proteomes" id="UP000033519">
    <property type="component" value="Unassembled WGS sequence"/>
</dbReference>
<name>A0A0F5PS38_9HYPH</name>
<dbReference type="EMBL" id="FOMB01000015">
    <property type="protein sequence ID" value="SFC94341.1"/>
    <property type="molecule type" value="Genomic_DNA"/>
</dbReference>
<evidence type="ECO:0000313" key="8">
    <source>
        <dbReference type="Proteomes" id="UP000182258"/>
    </source>
</evidence>
<organism evidence="6 8">
    <name type="scientific">Devosia psychrophila</name>
    <dbReference type="NCBI Taxonomy" id="728005"/>
    <lineage>
        <taxon>Bacteria</taxon>
        <taxon>Pseudomonadati</taxon>
        <taxon>Pseudomonadota</taxon>
        <taxon>Alphaproteobacteria</taxon>
        <taxon>Hyphomicrobiales</taxon>
        <taxon>Devosiaceae</taxon>
        <taxon>Devosia</taxon>
    </lineage>
</organism>
<dbReference type="PANTHER" id="PTHR41251">
    <property type="entry name" value="NON-HOMOLOGOUS END JOINING PROTEIN KU"/>
    <property type="match status" value="1"/>
</dbReference>
<keyword evidence="2" id="KW-0234">DNA repair</keyword>
<dbReference type="GO" id="GO:0003690">
    <property type="term" value="F:double-stranded DNA binding"/>
    <property type="evidence" value="ECO:0007669"/>
    <property type="project" value="UniProtKB-UniRule"/>
</dbReference>
<dbReference type="PANTHER" id="PTHR41251:SF1">
    <property type="entry name" value="NON-HOMOLOGOUS END JOINING PROTEIN KU"/>
    <property type="match status" value="1"/>
</dbReference>
<evidence type="ECO:0000313" key="5">
    <source>
        <dbReference type="EMBL" id="KKC31468.1"/>
    </source>
</evidence>
<evidence type="ECO:0000313" key="6">
    <source>
        <dbReference type="EMBL" id="SFC94341.1"/>
    </source>
</evidence>
<dbReference type="GO" id="GO:0006303">
    <property type="term" value="P:double-strand break repair via nonhomologous end joining"/>
    <property type="evidence" value="ECO:0007669"/>
    <property type="project" value="UniProtKB-UniRule"/>
</dbReference>
<dbReference type="SUPFAM" id="SSF100939">
    <property type="entry name" value="SPOC domain-like"/>
    <property type="match status" value="1"/>
</dbReference>
<dbReference type="Pfam" id="PF02735">
    <property type="entry name" value="Ku"/>
    <property type="match status" value="1"/>
</dbReference>
<comment type="subunit">
    <text evidence="2">Homodimer. Interacts with LigD.</text>
</comment>
<proteinExistence type="inferred from homology"/>
<reference evidence="5 7" key="1">
    <citation type="submission" date="2015-03" db="EMBL/GenBank/DDBJ databases">
        <authorList>
            <person name="Lepp D."/>
            <person name="Hassan Y.I."/>
            <person name="Li X.-Z."/>
            <person name="Zhou T."/>
        </authorList>
    </citation>
    <scope>NUCLEOTIDE SEQUENCE [LARGE SCALE GENOMIC DNA]</scope>
    <source>
        <strain evidence="5 7">Cr7-05</strain>
    </source>
</reference>
<feature type="region of interest" description="Disordered" evidence="3">
    <location>
        <begin position="227"/>
        <end position="249"/>
    </location>
</feature>
<dbReference type="InterPro" id="IPR009187">
    <property type="entry name" value="Prok_Ku"/>
</dbReference>
<comment type="similarity">
    <text evidence="2">Belongs to the prokaryotic Ku family.</text>
</comment>
<protein>
    <recommendedName>
        <fullName evidence="2">Non-homologous end joining protein Ku</fullName>
    </recommendedName>
</protein>
<dbReference type="RefSeq" id="WP_046172709.1">
    <property type="nucleotide sequence ID" value="NZ_FOMB01000015.1"/>
</dbReference>
<dbReference type="InterPro" id="IPR006164">
    <property type="entry name" value="DNA_bd_Ku70/Ku80"/>
</dbReference>
<evidence type="ECO:0000313" key="7">
    <source>
        <dbReference type="Proteomes" id="UP000033519"/>
    </source>
</evidence>
<feature type="compositionally biased region" description="Basic and acidic residues" evidence="3">
    <location>
        <begin position="259"/>
        <end position="273"/>
    </location>
</feature>
<keyword evidence="2" id="KW-0227">DNA damage</keyword>
<dbReference type="HAMAP" id="MF_01875">
    <property type="entry name" value="Prokaryotic_Ku"/>
    <property type="match status" value="1"/>
</dbReference>
<accession>A0A0F5PS38</accession>
<gene>
    <name evidence="2" type="primary">ku</name>
    <name evidence="6" type="ORF">SAMN04488059_11546</name>
    <name evidence="5" type="ORF">WH91_19495</name>
</gene>
<dbReference type="SMART" id="SM00559">
    <property type="entry name" value="Ku78"/>
    <property type="match status" value="1"/>
</dbReference>
<dbReference type="PIRSF" id="PIRSF006493">
    <property type="entry name" value="Prok_Ku"/>
    <property type="match status" value="1"/>
</dbReference>
<dbReference type="EMBL" id="LAPV01000170">
    <property type="protein sequence ID" value="KKC31468.1"/>
    <property type="molecule type" value="Genomic_DNA"/>
</dbReference>
<dbReference type="Proteomes" id="UP000182258">
    <property type="component" value="Unassembled WGS sequence"/>
</dbReference>
<dbReference type="PATRIC" id="fig|728005.3.peg.2190"/>
<evidence type="ECO:0000256" key="2">
    <source>
        <dbReference type="HAMAP-Rule" id="MF_01875"/>
    </source>
</evidence>
<feature type="domain" description="Ku" evidence="4">
    <location>
        <begin position="55"/>
        <end position="182"/>
    </location>
</feature>
<dbReference type="Gene3D" id="2.40.290.10">
    <property type="match status" value="1"/>
</dbReference>
<dbReference type="NCBIfam" id="TIGR02772">
    <property type="entry name" value="Ku_bact"/>
    <property type="match status" value="1"/>
</dbReference>
<dbReference type="STRING" id="728005.SAMN04488059_11546"/>
<evidence type="ECO:0000259" key="4">
    <source>
        <dbReference type="SMART" id="SM00559"/>
    </source>
</evidence>
<feature type="region of interest" description="Disordered" evidence="3">
    <location>
        <begin position="254"/>
        <end position="273"/>
    </location>
</feature>